<feature type="domain" description="PAS" evidence="1">
    <location>
        <begin position="19"/>
        <end position="61"/>
    </location>
</feature>
<accession>A0A840QTC1</accession>
<feature type="domain" description="GGDEF" evidence="3">
    <location>
        <begin position="176"/>
        <end position="308"/>
    </location>
</feature>
<gene>
    <name evidence="4" type="ORF">HNQ41_002831</name>
</gene>
<evidence type="ECO:0000259" key="3">
    <source>
        <dbReference type="PROSITE" id="PS50887"/>
    </source>
</evidence>
<evidence type="ECO:0000259" key="1">
    <source>
        <dbReference type="PROSITE" id="PS50112"/>
    </source>
</evidence>
<dbReference type="InterPro" id="IPR000160">
    <property type="entry name" value="GGDEF_dom"/>
</dbReference>
<dbReference type="Pfam" id="PF00990">
    <property type="entry name" value="GGDEF"/>
    <property type="match status" value="1"/>
</dbReference>
<dbReference type="InterPro" id="IPR035965">
    <property type="entry name" value="PAS-like_dom_sf"/>
</dbReference>
<dbReference type="InterPro" id="IPR035919">
    <property type="entry name" value="EAL_sf"/>
</dbReference>
<dbReference type="FunFam" id="3.20.20.450:FF:000001">
    <property type="entry name" value="Cyclic di-GMP phosphodiesterase yahA"/>
    <property type="match status" value="1"/>
</dbReference>
<dbReference type="Gene3D" id="3.20.20.450">
    <property type="entry name" value="EAL domain"/>
    <property type="match status" value="1"/>
</dbReference>
<dbReference type="CDD" id="cd01948">
    <property type="entry name" value="EAL"/>
    <property type="match status" value="1"/>
</dbReference>
<dbReference type="EMBL" id="JACHHB010000014">
    <property type="protein sequence ID" value="MBB5174614.1"/>
    <property type="molecule type" value="Genomic_DNA"/>
</dbReference>
<dbReference type="InterPro" id="IPR000014">
    <property type="entry name" value="PAS"/>
</dbReference>
<dbReference type="SMART" id="SM00052">
    <property type="entry name" value="EAL"/>
    <property type="match status" value="1"/>
</dbReference>
<evidence type="ECO:0000259" key="2">
    <source>
        <dbReference type="PROSITE" id="PS50883"/>
    </source>
</evidence>
<dbReference type="Gene3D" id="3.30.450.20">
    <property type="entry name" value="PAS domain"/>
    <property type="match status" value="1"/>
</dbReference>
<dbReference type="SUPFAM" id="SSF141868">
    <property type="entry name" value="EAL domain-like"/>
    <property type="match status" value="1"/>
</dbReference>
<dbReference type="NCBIfam" id="TIGR00254">
    <property type="entry name" value="GGDEF"/>
    <property type="match status" value="1"/>
</dbReference>
<proteinExistence type="predicted"/>
<dbReference type="Pfam" id="PF13426">
    <property type="entry name" value="PAS_9"/>
    <property type="match status" value="1"/>
</dbReference>
<dbReference type="Proteomes" id="UP000551878">
    <property type="component" value="Unassembled WGS sequence"/>
</dbReference>
<dbReference type="Pfam" id="PF00563">
    <property type="entry name" value="EAL"/>
    <property type="match status" value="1"/>
</dbReference>
<dbReference type="InterPro" id="IPR029787">
    <property type="entry name" value="Nucleotide_cyclase"/>
</dbReference>
<dbReference type="SUPFAM" id="SSF55785">
    <property type="entry name" value="PYP-like sensor domain (PAS domain)"/>
    <property type="match status" value="1"/>
</dbReference>
<dbReference type="InterPro" id="IPR001633">
    <property type="entry name" value="EAL_dom"/>
</dbReference>
<dbReference type="PROSITE" id="PS50883">
    <property type="entry name" value="EAL"/>
    <property type="match status" value="1"/>
</dbReference>
<dbReference type="InterPro" id="IPR052155">
    <property type="entry name" value="Biofilm_reg_signaling"/>
</dbReference>
<reference evidence="4 5" key="1">
    <citation type="submission" date="2020-08" db="EMBL/GenBank/DDBJ databases">
        <title>Genomic Encyclopedia of Type Strains, Phase IV (KMG-IV): sequencing the most valuable type-strain genomes for metagenomic binning, comparative biology and taxonomic classification.</title>
        <authorList>
            <person name="Goeker M."/>
        </authorList>
    </citation>
    <scope>NUCLEOTIDE SEQUENCE [LARGE SCALE GENOMIC DNA]</scope>
    <source>
        <strain evidence="4 5">DSM 24696</strain>
    </source>
</reference>
<sequence length="569" mass="66101">MSNGAKCRMKENFMKFASYKENVWKLMEDMNDAFMIADEQQRILVVNSAFEEITGYQFEEVEEKTPRILKSGMTPKHVYDEMWQSLREKGTWTGELINRRKNADIYYSFMTITRIDMHDCKGCFYIAIIRDVTERKKFENKVTRLAYYDSLTELPKREKFEEFLNIEIAKKQEQNGNMALLFLDINRFKLINDSLGHHRGDVIIQLLAKRLCEALGEEAIIGRFGGDEFLILIKDLDRHIEEYVQTIFDAISKYPVNIDDQWIYLNVSMGISLFPDHTTDGQALIKYADIALTYAKDDQQNRHEYYRDTMRDGTYHEFVLGNELRRALKNEEFQVYYQLQCDVKSGEPYGVEALVRWSHPEKGNVPPGEFLSTAEAVGVIADIDEYVLQKSLQQVQQWREDGHGHLQLSVNVSQQQFERYNFMEIVADALEKSRIDPTYVTLEITETTMLTQVHYATEKLEALKELGVNIAIDDFGTGYSSLRQLQLLPIDILKIDRSFVKDSDGQDHDASMVRTIINLANNLDCQVICEGVETNEQLTFIKNENCDYAQGYLFNRPQPANDVTKRLTE</sequence>
<evidence type="ECO:0000313" key="5">
    <source>
        <dbReference type="Proteomes" id="UP000551878"/>
    </source>
</evidence>
<organism evidence="4 5">
    <name type="scientific">Texcoconibacillus texcoconensis</name>
    <dbReference type="NCBI Taxonomy" id="1095777"/>
    <lineage>
        <taxon>Bacteria</taxon>
        <taxon>Bacillati</taxon>
        <taxon>Bacillota</taxon>
        <taxon>Bacilli</taxon>
        <taxon>Bacillales</taxon>
        <taxon>Bacillaceae</taxon>
        <taxon>Texcoconibacillus</taxon>
    </lineage>
</organism>
<dbReference type="AlphaFoldDB" id="A0A840QTC1"/>
<name>A0A840QTC1_9BACI</name>
<comment type="caution">
    <text evidence="4">The sequence shown here is derived from an EMBL/GenBank/DDBJ whole genome shotgun (WGS) entry which is preliminary data.</text>
</comment>
<dbReference type="PANTHER" id="PTHR44757">
    <property type="entry name" value="DIGUANYLATE CYCLASE DGCP"/>
    <property type="match status" value="1"/>
</dbReference>
<keyword evidence="5" id="KW-1185">Reference proteome</keyword>
<dbReference type="CDD" id="cd00130">
    <property type="entry name" value="PAS"/>
    <property type="match status" value="1"/>
</dbReference>
<dbReference type="CDD" id="cd01949">
    <property type="entry name" value="GGDEF"/>
    <property type="match status" value="1"/>
</dbReference>
<dbReference type="NCBIfam" id="TIGR00229">
    <property type="entry name" value="sensory_box"/>
    <property type="match status" value="1"/>
</dbReference>
<dbReference type="InterPro" id="IPR043128">
    <property type="entry name" value="Rev_trsase/Diguanyl_cyclase"/>
</dbReference>
<dbReference type="PROSITE" id="PS50887">
    <property type="entry name" value="GGDEF"/>
    <property type="match status" value="1"/>
</dbReference>
<dbReference type="PROSITE" id="PS50112">
    <property type="entry name" value="PAS"/>
    <property type="match status" value="1"/>
</dbReference>
<feature type="domain" description="EAL" evidence="2">
    <location>
        <begin position="317"/>
        <end position="569"/>
    </location>
</feature>
<dbReference type="SMART" id="SM00267">
    <property type="entry name" value="GGDEF"/>
    <property type="match status" value="1"/>
</dbReference>
<dbReference type="Gene3D" id="3.30.70.270">
    <property type="match status" value="1"/>
</dbReference>
<protein>
    <submittedName>
        <fullName evidence="4">Diguanylate cyclase (GGDEF)-like protein/PAS domain S-box-containing protein</fullName>
    </submittedName>
</protein>
<dbReference type="PANTHER" id="PTHR44757:SF2">
    <property type="entry name" value="BIOFILM ARCHITECTURE MAINTENANCE PROTEIN MBAA"/>
    <property type="match status" value="1"/>
</dbReference>
<dbReference type="SUPFAM" id="SSF55073">
    <property type="entry name" value="Nucleotide cyclase"/>
    <property type="match status" value="1"/>
</dbReference>
<evidence type="ECO:0000313" key="4">
    <source>
        <dbReference type="EMBL" id="MBB5174614.1"/>
    </source>
</evidence>
<dbReference type="RefSeq" id="WP_184665020.1">
    <property type="nucleotide sequence ID" value="NZ_JACHHB010000014.1"/>
</dbReference>